<evidence type="ECO:0000256" key="5">
    <source>
        <dbReference type="ARBA" id="ARBA00022691"/>
    </source>
</evidence>
<evidence type="ECO:0000256" key="1">
    <source>
        <dbReference type="ARBA" id="ARBA00001541"/>
    </source>
</evidence>
<dbReference type="Pfam" id="PF08448">
    <property type="entry name" value="PAS_4"/>
    <property type="match status" value="1"/>
</dbReference>
<dbReference type="InterPro" id="IPR036804">
    <property type="entry name" value="CheR_N_sf"/>
</dbReference>
<dbReference type="InterPro" id="IPR013656">
    <property type="entry name" value="PAS_4"/>
</dbReference>
<dbReference type="InterPro" id="IPR022641">
    <property type="entry name" value="CheR_N"/>
</dbReference>
<accession>A0ABS5THT6</accession>
<dbReference type="InterPro" id="IPR000700">
    <property type="entry name" value="PAS-assoc_C"/>
</dbReference>
<evidence type="ECO:0000256" key="4">
    <source>
        <dbReference type="ARBA" id="ARBA00022679"/>
    </source>
</evidence>
<dbReference type="NCBIfam" id="TIGR00229">
    <property type="entry name" value="sensory_box"/>
    <property type="match status" value="2"/>
</dbReference>
<dbReference type="PANTHER" id="PTHR24422:SF10">
    <property type="entry name" value="CHEMOTAXIS PROTEIN METHYLTRANSFERASE 2"/>
    <property type="match status" value="1"/>
</dbReference>
<evidence type="ECO:0000313" key="11">
    <source>
        <dbReference type="Proteomes" id="UP001197247"/>
    </source>
</evidence>
<dbReference type="SMART" id="SM00138">
    <property type="entry name" value="MeTrc"/>
    <property type="match status" value="1"/>
</dbReference>
<dbReference type="PROSITE" id="PS50112">
    <property type="entry name" value="PAS"/>
    <property type="match status" value="1"/>
</dbReference>
<feature type="coiled-coil region" evidence="6">
    <location>
        <begin position="424"/>
        <end position="507"/>
    </location>
</feature>
<organism evidence="10 11">
    <name type="scientific">Kineosporia corallincola</name>
    <dbReference type="NCBI Taxonomy" id="2835133"/>
    <lineage>
        <taxon>Bacteria</taxon>
        <taxon>Bacillati</taxon>
        <taxon>Actinomycetota</taxon>
        <taxon>Actinomycetes</taxon>
        <taxon>Kineosporiales</taxon>
        <taxon>Kineosporiaceae</taxon>
        <taxon>Kineosporia</taxon>
    </lineage>
</organism>
<feature type="domain" description="PAS" evidence="7">
    <location>
        <begin position="511"/>
        <end position="559"/>
    </location>
</feature>
<dbReference type="PROSITE" id="PS50113">
    <property type="entry name" value="PAC"/>
    <property type="match status" value="1"/>
</dbReference>
<keyword evidence="4" id="KW-0808">Transferase</keyword>
<dbReference type="Gene3D" id="1.10.155.10">
    <property type="entry name" value="Chemotaxis receptor methyltransferase CheR, N-terminal domain"/>
    <property type="match status" value="1"/>
</dbReference>
<evidence type="ECO:0000256" key="2">
    <source>
        <dbReference type="ARBA" id="ARBA00012534"/>
    </source>
</evidence>
<feature type="domain" description="CheR-type methyltransferase" evidence="9">
    <location>
        <begin position="10"/>
        <end position="261"/>
    </location>
</feature>
<evidence type="ECO:0000256" key="6">
    <source>
        <dbReference type="SAM" id="Coils"/>
    </source>
</evidence>
<dbReference type="SUPFAM" id="SSF47757">
    <property type="entry name" value="Chemotaxis receptor methyltransferase CheR, N-terminal domain"/>
    <property type="match status" value="1"/>
</dbReference>
<keyword evidence="3" id="KW-0489">Methyltransferase</keyword>
<dbReference type="SUPFAM" id="SSF53335">
    <property type="entry name" value="S-adenosyl-L-methionine-dependent methyltransferases"/>
    <property type="match status" value="1"/>
</dbReference>
<dbReference type="SUPFAM" id="SSF55785">
    <property type="entry name" value="PYP-like sensor domain (PAS domain)"/>
    <property type="match status" value="2"/>
</dbReference>
<keyword evidence="5" id="KW-0949">S-adenosyl-L-methionine</keyword>
<dbReference type="PROSITE" id="PS50123">
    <property type="entry name" value="CHER"/>
    <property type="match status" value="1"/>
</dbReference>
<dbReference type="InterPro" id="IPR022642">
    <property type="entry name" value="CheR_C"/>
</dbReference>
<evidence type="ECO:0000313" key="10">
    <source>
        <dbReference type="EMBL" id="MBT0769618.1"/>
    </source>
</evidence>
<protein>
    <recommendedName>
        <fullName evidence="2">protein-glutamate O-methyltransferase</fullName>
        <ecNumber evidence="2">2.1.1.80</ecNumber>
    </recommendedName>
</protein>
<dbReference type="InterPro" id="IPR035965">
    <property type="entry name" value="PAS-like_dom_sf"/>
</dbReference>
<name>A0ABS5THT6_9ACTN</name>
<dbReference type="InterPro" id="IPR000780">
    <property type="entry name" value="CheR_MeTrfase"/>
</dbReference>
<proteinExistence type="predicted"/>
<dbReference type="Gene3D" id="1.10.287.620">
    <property type="entry name" value="Helix Hairpins"/>
    <property type="match status" value="1"/>
</dbReference>
<dbReference type="Gene3D" id="3.40.50.150">
    <property type="entry name" value="Vaccinia Virus protein VP39"/>
    <property type="match status" value="1"/>
</dbReference>
<keyword evidence="6" id="KW-0175">Coiled coil</keyword>
<dbReference type="Pfam" id="PF00989">
    <property type="entry name" value="PAS"/>
    <property type="match status" value="1"/>
</dbReference>
<dbReference type="CDD" id="cd00130">
    <property type="entry name" value="PAS"/>
    <property type="match status" value="1"/>
</dbReference>
<comment type="catalytic activity">
    <reaction evidence="1">
        <text>L-glutamyl-[protein] + S-adenosyl-L-methionine = [protein]-L-glutamate 5-O-methyl ester + S-adenosyl-L-homocysteine</text>
        <dbReference type="Rhea" id="RHEA:24452"/>
        <dbReference type="Rhea" id="RHEA-COMP:10208"/>
        <dbReference type="Rhea" id="RHEA-COMP:10311"/>
        <dbReference type="ChEBI" id="CHEBI:29973"/>
        <dbReference type="ChEBI" id="CHEBI:57856"/>
        <dbReference type="ChEBI" id="CHEBI:59789"/>
        <dbReference type="ChEBI" id="CHEBI:82795"/>
        <dbReference type="EC" id="2.1.1.80"/>
    </reaction>
</comment>
<comment type="caution">
    <text evidence="10">The sequence shown here is derived from an EMBL/GenBank/DDBJ whole genome shotgun (WGS) entry which is preliminary data.</text>
</comment>
<evidence type="ECO:0000256" key="3">
    <source>
        <dbReference type="ARBA" id="ARBA00022603"/>
    </source>
</evidence>
<dbReference type="SMART" id="SM00091">
    <property type="entry name" value="PAS"/>
    <property type="match status" value="2"/>
</dbReference>
<dbReference type="RefSeq" id="WP_214155917.1">
    <property type="nucleotide sequence ID" value="NZ_JAHBAY010000004.1"/>
</dbReference>
<gene>
    <name evidence="10" type="ORF">KIH74_11840</name>
</gene>
<dbReference type="EMBL" id="JAHBAY010000004">
    <property type="protein sequence ID" value="MBT0769618.1"/>
    <property type="molecule type" value="Genomic_DNA"/>
</dbReference>
<dbReference type="Pfam" id="PF01739">
    <property type="entry name" value="CheR"/>
    <property type="match status" value="1"/>
</dbReference>
<evidence type="ECO:0000259" key="9">
    <source>
        <dbReference type="PROSITE" id="PS50123"/>
    </source>
</evidence>
<dbReference type="EC" id="2.1.1.80" evidence="2"/>
<dbReference type="Pfam" id="PF03705">
    <property type="entry name" value="CheR_N"/>
    <property type="match status" value="1"/>
</dbReference>
<dbReference type="InterPro" id="IPR050903">
    <property type="entry name" value="Bact_Chemotaxis_MeTrfase"/>
</dbReference>
<dbReference type="PANTHER" id="PTHR24422">
    <property type="entry name" value="CHEMOTAXIS PROTEIN METHYLTRANSFERASE"/>
    <property type="match status" value="1"/>
</dbReference>
<reference evidence="10 11" key="1">
    <citation type="submission" date="2021-05" db="EMBL/GenBank/DDBJ databases">
        <title>Kineosporia and Streptomyces sp. nov. two new marine actinobacteria isolated from Coral.</title>
        <authorList>
            <person name="Buangrab K."/>
            <person name="Sutthacheep M."/>
            <person name="Yeemin T."/>
            <person name="Harunari E."/>
            <person name="Igarashi Y."/>
            <person name="Kanchanasin P."/>
            <person name="Tanasupawat S."/>
            <person name="Phongsopitanun W."/>
        </authorList>
    </citation>
    <scope>NUCLEOTIDE SEQUENCE [LARGE SCALE GENOMIC DNA]</scope>
    <source>
        <strain evidence="10 11">J2-2</strain>
    </source>
</reference>
<evidence type="ECO:0000259" key="7">
    <source>
        <dbReference type="PROSITE" id="PS50112"/>
    </source>
</evidence>
<evidence type="ECO:0000259" key="8">
    <source>
        <dbReference type="PROSITE" id="PS50113"/>
    </source>
</evidence>
<keyword evidence="11" id="KW-1185">Reference proteome</keyword>
<feature type="domain" description="PAC" evidence="8">
    <location>
        <begin position="379"/>
        <end position="433"/>
    </location>
</feature>
<dbReference type="Proteomes" id="UP001197247">
    <property type="component" value="Unassembled WGS sequence"/>
</dbReference>
<dbReference type="Gene3D" id="3.30.450.20">
    <property type="entry name" value="PAS domain"/>
    <property type="match status" value="2"/>
</dbReference>
<dbReference type="InterPro" id="IPR013767">
    <property type="entry name" value="PAS_fold"/>
</dbReference>
<dbReference type="PRINTS" id="PR00996">
    <property type="entry name" value="CHERMTFRASE"/>
</dbReference>
<dbReference type="SUPFAM" id="SSF57997">
    <property type="entry name" value="Tropomyosin"/>
    <property type="match status" value="1"/>
</dbReference>
<dbReference type="InterPro" id="IPR029063">
    <property type="entry name" value="SAM-dependent_MTases_sf"/>
</dbReference>
<dbReference type="InterPro" id="IPR000014">
    <property type="entry name" value="PAS"/>
</dbReference>
<sequence>MTTENNRPATANRPVSEPDPQFERLLQYLKEARRFDFTGYKRTSLMRRVNHQMQVTQTSSYEDYRDYLELNPDEFTKLFNTILINVTSFFRDADAWNQLRSEILPTLLEQKGAAPIRIWSAGCATGEEAYTLAICLAEEMGVEQVRQRVKIYATDVDEEALAEARMATFNERQLRNVPKELVEKYFEHSGQRYTFAKELRRSVIFGRNDLVQDAPISHIDLLLCRNTLMYFNAETQSNIVQRLHFALENTGVLFLGKAEMLLTHSAVFTPIDLKRRFFRKVAIPNHRAERGLIIGSSPVYGQPENHDYQGKVRHEALNSSPVAQILLDLEGRLLLSNQRAGALFGLTSREIGRPLQDLELSYRPVELRSHIDQALTDRRPVWVRDVEWTRGQNTVWLDIQVAPLLDRDGALLGTSLFFTDVSRYRQLQGELEYAHRQLETAYEELQSTNEELETTNEELQSTVEELETTNEELQSTNEELETMNEELQSMNDELQFSNTELRERTDEVTSLNNFMEMILTALQAGITVVNRDLQVQVWNSRSEELWGLRQEEAVGEHLLNLDIGLPVQHLRPLIRQALADDGEQSSITLDAVNRRGRAIRLNVAVSPLRQTDDQPAGALIVMSVQE</sequence>